<dbReference type="Gene3D" id="3.40.50.150">
    <property type="entry name" value="Vaccinia Virus protein VP39"/>
    <property type="match status" value="1"/>
</dbReference>
<evidence type="ECO:0000313" key="2">
    <source>
        <dbReference type="EMBL" id="CAJ1959174.1"/>
    </source>
</evidence>
<accession>A0AAD2G1Q4</accession>
<evidence type="ECO:0000259" key="1">
    <source>
        <dbReference type="Pfam" id="PF08241"/>
    </source>
</evidence>
<evidence type="ECO:0000313" key="3">
    <source>
        <dbReference type="Proteomes" id="UP001295423"/>
    </source>
</evidence>
<dbReference type="InterPro" id="IPR029063">
    <property type="entry name" value="SAM-dependent_MTases_sf"/>
</dbReference>
<dbReference type="Pfam" id="PF08241">
    <property type="entry name" value="Methyltransf_11"/>
    <property type="match status" value="1"/>
</dbReference>
<dbReference type="AlphaFoldDB" id="A0AAD2G1Q4"/>
<reference evidence="2" key="1">
    <citation type="submission" date="2023-08" db="EMBL/GenBank/DDBJ databases">
        <authorList>
            <person name="Audoor S."/>
            <person name="Bilcke G."/>
        </authorList>
    </citation>
    <scope>NUCLEOTIDE SEQUENCE</scope>
</reference>
<name>A0AAD2G1Q4_9STRA</name>
<keyword evidence="3" id="KW-1185">Reference proteome</keyword>
<organism evidence="2 3">
    <name type="scientific">Cylindrotheca closterium</name>
    <dbReference type="NCBI Taxonomy" id="2856"/>
    <lineage>
        <taxon>Eukaryota</taxon>
        <taxon>Sar</taxon>
        <taxon>Stramenopiles</taxon>
        <taxon>Ochrophyta</taxon>
        <taxon>Bacillariophyta</taxon>
        <taxon>Bacillariophyceae</taxon>
        <taxon>Bacillariophycidae</taxon>
        <taxon>Bacillariales</taxon>
        <taxon>Bacillariaceae</taxon>
        <taxon>Cylindrotheca</taxon>
    </lineage>
</organism>
<gene>
    <name evidence="2" type="ORF">CYCCA115_LOCUS17597</name>
</gene>
<sequence>MIIDSALQGHNDVVYDAIQAEYKDMANWYDTFWHSYTSQTLIEPIHQVMELGVGKNSNVVVDIACGTGEFFRRLRNLDDTNGSISEKPFNRKKKAPWIGIEPCPEMLKRAKEKFPKNDHAIAIVLHQAPAEYLPIKDHSADIVVTTNAFHFFRDKQRALHEMRRILKGGGTLIITDWCNDFWIVKLYHWLERLRWNWRFEQKYPGPLKKSELSELVNSEGFQDVEVSSYRVRVFGIFFWGMQTLKAHPISGSI</sequence>
<comment type="caution">
    <text evidence="2">The sequence shown here is derived from an EMBL/GenBank/DDBJ whole genome shotgun (WGS) entry which is preliminary data.</text>
</comment>
<protein>
    <recommendedName>
        <fullName evidence="1">Methyltransferase type 11 domain-containing protein</fullName>
    </recommendedName>
</protein>
<dbReference type="GO" id="GO:0008757">
    <property type="term" value="F:S-adenosylmethionine-dependent methyltransferase activity"/>
    <property type="evidence" value="ECO:0007669"/>
    <property type="project" value="InterPro"/>
</dbReference>
<dbReference type="PANTHER" id="PTHR42912">
    <property type="entry name" value="METHYLTRANSFERASE"/>
    <property type="match status" value="1"/>
</dbReference>
<dbReference type="Proteomes" id="UP001295423">
    <property type="component" value="Unassembled WGS sequence"/>
</dbReference>
<feature type="domain" description="Methyltransferase type 11" evidence="1">
    <location>
        <begin position="62"/>
        <end position="174"/>
    </location>
</feature>
<dbReference type="EMBL" id="CAKOGP040001981">
    <property type="protein sequence ID" value="CAJ1959174.1"/>
    <property type="molecule type" value="Genomic_DNA"/>
</dbReference>
<dbReference type="CDD" id="cd02440">
    <property type="entry name" value="AdoMet_MTases"/>
    <property type="match status" value="1"/>
</dbReference>
<dbReference type="InterPro" id="IPR013216">
    <property type="entry name" value="Methyltransf_11"/>
</dbReference>
<dbReference type="SUPFAM" id="SSF53335">
    <property type="entry name" value="S-adenosyl-L-methionine-dependent methyltransferases"/>
    <property type="match status" value="1"/>
</dbReference>
<proteinExistence type="predicted"/>
<dbReference type="InterPro" id="IPR050508">
    <property type="entry name" value="Methyltransf_Superfamily"/>
</dbReference>